<dbReference type="AlphaFoldDB" id="A0A7S2NAI7"/>
<dbReference type="PROSITE" id="PS00018">
    <property type="entry name" value="EF_HAND_1"/>
    <property type="match status" value="3"/>
</dbReference>
<dbReference type="EMBL" id="HBGU01068006">
    <property type="protein sequence ID" value="CAD9528439.1"/>
    <property type="molecule type" value="Transcribed_RNA"/>
</dbReference>
<evidence type="ECO:0000256" key="4">
    <source>
        <dbReference type="ARBA" id="ARBA00022737"/>
    </source>
</evidence>
<dbReference type="SMART" id="SM00054">
    <property type="entry name" value="EFh"/>
    <property type="match status" value="4"/>
</dbReference>
<organism evidence="7">
    <name type="scientific">Haptolina brevifila</name>
    <dbReference type="NCBI Taxonomy" id="156173"/>
    <lineage>
        <taxon>Eukaryota</taxon>
        <taxon>Haptista</taxon>
        <taxon>Haptophyta</taxon>
        <taxon>Prymnesiophyceae</taxon>
        <taxon>Prymnesiales</taxon>
        <taxon>Prymnesiaceae</taxon>
        <taxon>Haptolina</taxon>
    </lineage>
</organism>
<name>A0A7S2NAI7_9EUKA</name>
<evidence type="ECO:0000256" key="5">
    <source>
        <dbReference type="ARBA" id="ARBA00022837"/>
    </source>
</evidence>
<proteinExistence type="predicted"/>
<evidence type="ECO:0000313" key="7">
    <source>
        <dbReference type="EMBL" id="CAD9528439.1"/>
    </source>
</evidence>
<dbReference type="InterPro" id="IPR018247">
    <property type="entry name" value="EF_Hand_1_Ca_BS"/>
</dbReference>
<dbReference type="PROSITE" id="PS50222">
    <property type="entry name" value="EF_HAND_2"/>
    <property type="match status" value="2"/>
</dbReference>
<dbReference type="InterPro" id="IPR011992">
    <property type="entry name" value="EF-hand-dom_pair"/>
</dbReference>
<sequence length="170" mass="19117">MTSFYDANQQQLLAWFTQIDTDRGGTLSVSELQRALQLAGLNFSGKFVNSLVNLVDADCSGKLSPEEFLQMHGLLRQAHMTFMNADCDRSGVLDLLELAGAFESLGFTLDKAPTGSFYTYCKSYDFDKSGRFSKEVFIAMYVTLYNAKRVHARLQSNLSFDVYLWSIAQL</sequence>
<evidence type="ECO:0000259" key="6">
    <source>
        <dbReference type="PROSITE" id="PS50222"/>
    </source>
</evidence>
<dbReference type="Pfam" id="PF13499">
    <property type="entry name" value="EF-hand_7"/>
    <property type="match status" value="1"/>
</dbReference>
<evidence type="ECO:0000256" key="1">
    <source>
        <dbReference type="ARBA" id="ARBA00004496"/>
    </source>
</evidence>
<dbReference type="PANTHER" id="PTHR46212:SF3">
    <property type="entry name" value="GH27120P"/>
    <property type="match status" value="1"/>
</dbReference>
<dbReference type="Gene3D" id="1.10.238.10">
    <property type="entry name" value="EF-hand"/>
    <property type="match status" value="1"/>
</dbReference>
<comment type="subcellular location">
    <subcellularLocation>
        <location evidence="1">Cytoplasm</location>
    </subcellularLocation>
</comment>
<keyword evidence="3" id="KW-0479">Metal-binding</keyword>
<evidence type="ECO:0000256" key="2">
    <source>
        <dbReference type="ARBA" id="ARBA00022490"/>
    </source>
</evidence>
<dbReference type="InterPro" id="IPR051426">
    <property type="entry name" value="Peflin/Sorcin_CaBP"/>
</dbReference>
<dbReference type="SUPFAM" id="SSF47473">
    <property type="entry name" value="EF-hand"/>
    <property type="match status" value="1"/>
</dbReference>
<feature type="domain" description="EF-hand" evidence="6">
    <location>
        <begin position="43"/>
        <end position="78"/>
    </location>
</feature>
<dbReference type="GO" id="GO:0005509">
    <property type="term" value="F:calcium ion binding"/>
    <property type="evidence" value="ECO:0007669"/>
    <property type="project" value="InterPro"/>
</dbReference>
<protein>
    <recommendedName>
        <fullName evidence="6">EF-hand domain-containing protein</fullName>
    </recommendedName>
</protein>
<gene>
    <name evidence="7" type="ORF">CBRE1094_LOCUS37072</name>
</gene>
<feature type="domain" description="EF-hand" evidence="6">
    <location>
        <begin position="7"/>
        <end position="42"/>
    </location>
</feature>
<dbReference type="InterPro" id="IPR002048">
    <property type="entry name" value="EF_hand_dom"/>
</dbReference>
<keyword evidence="5" id="KW-0106">Calcium</keyword>
<keyword evidence="4" id="KW-0677">Repeat</keyword>
<accession>A0A7S2NAI7</accession>
<keyword evidence="2" id="KW-0963">Cytoplasm</keyword>
<dbReference type="GO" id="GO:0048306">
    <property type="term" value="F:calcium-dependent protein binding"/>
    <property type="evidence" value="ECO:0007669"/>
    <property type="project" value="UniProtKB-ARBA"/>
</dbReference>
<dbReference type="PANTHER" id="PTHR46212">
    <property type="entry name" value="PEFLIN"/>
    <property type="match status" value="1"/>
</dbReference>
<reference evidence="7" key="1">
    <citation type="submission" date="2021-01" db="EMBL/GenBank/DDBJ databases">
        <authorList>
            <person name="Corre E."/>
            <person name="Pelletier E."/>
            <person name="Niang G."/>
            <person name="Scheremetjew M."/>
            <person name="Finn R."/>
            <person name="Kale V."/>
            <person name="Holt S."/>
            <person name="Cochrane G."/>
            <person name="Meng A."/>
            <person name="Brown T."/>
            <person name="Cohen L."/>
        </authorList>
    </citation>
    <scope>NUCLEOTIDE SEQUENCE</scope>
    <source>
        <strain evidence="7">UTEX LB 985</strain>
    </source>
</reference>
<dbReference type="GO" id="GO:0005737">
    <property type="term" value="C:cytoplasm"/>
    <property type="evidence" value="ECO:0007669"/>
    <property type="project" value="UniProtKB-SubCell"/>
</dbReference>
<evidence type="ECO:0000256" key="3">
    <source>
        <dbReference type="ARBA" id="ARBA00022723"/>
    </source>
</evidence>